<evidence type="ECO:0000313" key="8">
    <source>
        <dbReference type="Proteomes" id="UP000320333"/>
    </source>
</evidence>
<accession>A0A507FR45</accession>
<dbReference type="OrthoDB" id="240216at2759"/>
<dbReference type="STRING" id="246404.A0A507FR45"/>
<proteinExistence type="inferred from homology"/>
<evidence type="ECO:0000256" key="5">
    <source>
        <dbReference type="RuleBase" id="RU003801"/>
    </source>
</evidence>
<name>A0A507FR45_9FUNG</name>
<evidence type="ECO:0000256" key="1">
    <source>
        <dbReference type="ARBA" id="ARBA00005232"/>
    </source>
</evidence>
<sequence>MATFSLQGTLPRLPIPSVQETCELYLRSVKPHSASPEEFARTQAAVAAFAKAGGPGDELQKRLIKYSETQPMSWLSKWWLELAYHSWRESVLINSNWYIMFRDEDEPSLLAAAAAVKPQFGKYTALQVKRAAKLTAGFLEYKNRVDRELIPIEMTKAGPQCMNQYRCLFGVTRVPRKGCDYNVGSHPSHSQYICVSARDQFYVVHVYSGGKRLSADAIERQFWAVLKDVTDSGYKMQSPVNRLTAEHRDTWTTAHEYIEKLNPENQKSFSIIENALFNVALDEFVVGPITSTRDVLAKYLFHNFNGSNRWFDKSITIIVSADGKAGCNGEHSPLDALVAAFALESAVTFKETLTSSGDEQVTPIKRVTWVTDAKVDEFLGNAQVFVKNLIADSDVKLHDCKKFGGDFIKKQVGASPDAFMQMALQVTYYRIHKRLPGVYETASTRKYVFGRTETCRSLSSASAAFVMAFDDKSVPPAAKLDLLRAACKSHVDYIGRTANGFGVDRHLLGLRLVMKEGESHDIFKDPLFARSQHWDLSTSALNSSKNMLGSGFGTVYPDGYGMNYQIHTNNITIAVESKVHDKSTSSVLFCNTLDKVMEDLHAAAVAAKATAKL</sequence>
<feature type="active site" description="Proton acceptor" evidence="4">
    <location>
        <position position="331"/>
    </location>
</feature>
<organism evidence="7 8">
    <name type="scientific">Chytriomyces confervae</name>
    <dbReference type="NCBI Taxonomy" id="246404"/>
    <lineage>
        <taxon>Eukaryota</taxon>
        <taxon>Fungi</taxon>
        <taxon>Fungi incertae sedis</taxon>
        <taxon>Chytridiomycota</taxon>
        <taxon>Chytridiomycota incertae sedis</taxon>
        <taxon>Chytridiomycetes</taxon>
        <taxon>Chytridiales</taxon>
        <taxon>Chytriomycetaceae</taxon>
        <taxon>Chytriomyces</taxon>
    </lineage>
</organism>
<dbReference type="Pfam" id="PF00755">
    <property type="entry name" value="Carn_acyltransf"/>
    <property type="match status" value="1"/>
</dbReference>
<evidence type="ECO:0000256" key="2">
    <source>
        <dbReference type="ARBA" id="ARBA00022679"/>
    </source>
</evidence>
<dbReference type="InterPro" id="IPR023213">
    <property type="entry name" value="CAT-like_dom_sf"/>
</dbReference>
<reference evidence="7 8" key="1">
    <citation type="journal article" date="2019" name="Sci. Rep.">
        <title>Comparative genomics of chytrid fungi reveal insights into the obligate biotrophic and pathogenic lifestyle of Synchytrium endobioticum.</title>
        <authorList>
            <person name="van de Vossenberg B.T.L.H."/>
            <person name="Warris S."/>
            <person name="Nguyen H.D.T."/>
            <person name="van Gent-Pelzer M.P.E."/>
            <person name="Joly D.L."/>
            <person name="van de Geest H.C."/>
            <person name="Bonants P.J.M."/>
            <person name="Smith D.S."/>
            <person name="Levesque C.A."/>
            <person name="van der Lee T.A.J."/>
        </authorList>
    </citation>
    <scope>NUCLEOTIDE SEQUENCE [LARGE SCALE GENOMIC DNA]</scope>
    <source>
        <strain evidence="7 8">CBS 675.73</strain>
    </source>
</reference>
<keyword evidence="8" id="KW-1185">Reference proteome</keyword>
<dbReference type="InterPro" id="IPR039551">
    <property type="entry name" value="Cho/carn_acyl_trans"/>
</dbReference>
<evidence type="ECO:0000259" key="6">
    <source>
        <dbReference type="Pfam" id="PF00755"/>
    </source>
</evidence>
<dbReference type="Gene3D" id="3.30.559.10">
    <property type="entry name" value="Chloramphenicol acetyltransferase-like domain"/>
    <property type="match status" value="1"/>
</dbReference>
<protein>
    <recommendedName>
        <fullName evidence="6">Choline/carnitine acyltransferase domain-containing protein</fullName>
    </recommendedName>
</protein>
<dbReference type="InterPro" id="IPR042231">
    <property type="entry name" value="Cho/carn_acyl_trans_2"/>
</dbReference>
<dbReference type="SUPFAM" id="SSF52777">
    <property type="entry name" value="CoA-dependent acyltransferases"/>
    <property type="match status" value="2"/>
</dbReference>
<feature type="domain" description="Choline/carnitine acyltransferase" evidence="6">
    <location>
        <begin position="13"/>
        <end position="594"/>
    </location>
</feature>
<dbReference type="GO" id="GO:0016746">
    <property type="term" value="F:acyltransferase activity"/>
    <property type="evidence" value="ECO:0007669"/>
    <property type="project" value="UniProtKB-KW"/>
</dbReference>
<dbReference type="EMBL" id="QEAP01000014">
    <property type="protein sequence ID" value="TPX77766.1"/>
    <property type="molecule type" value="Genomic_DNA"/>
</dbReference>
<keyword evidence="3 5" id="KW-0012">Acyltransferase</keyword>
<dbReference type="Gene3D" id="3.30.559.70">
    <property type="entry name" value="Choline/Carnitine o-acyltransferase, domain 2"/>
    <property type="match status" value="1"/>
</dbReference>
<dbReference type="AlphaFoldDB" id="A0A507FR45"/>
<dbReference type="PANTHER" id="PTHR22589:SF107">
    <property type="entry name" value="CHOLINE_CARNITINE ACYLTRANSFERASE DOMAIN-CONTAINING PROTEIN"/>
    <property type="match status" value="1"/>
</dbReference>
<dbReference type="InterPro" id="IPR000542">
    <property type="entry name" value="Carn_acyl_trans"/>
</dbReference>
<gene>
    <name evidence="7" type="ORF">CcCBS67573_g00910</name>
</gene>
<dbReference type="Proteomes" id="UP000320333">
    <property type="component" value="Unassembled WGS sequence"/>
</dbReference>
<evidence type="ECO:0000256" key="3">
    <source>
        <dbReference type="ARBA" id="ARBA00023315"/>
    </source>
</evidence>
<evidence type="ECO:0000256" key="4">
    <source>
        <dbReference type="PIRSR" id="PIRSR600542-1"/>
    </source>
</evidence>
<evidence type="ECO:0000313" key="7">
    <source>
        <dbReference type="EMBL" id="TPX77766.1"/>
    </source>
</evidence>
<dbReference type="PROSITE" id="PS00440">
    <property type="entry name" value="ACYLTRANSF_C_2"/>
    <property type="match status" value="1"/>
</dbReference>
<comment type="caution">
    <text evidence="7">The sequence shown here is derived from an EMBL/GenBank/DDBJ whole genome shotgun (WGS) entry which is preliminary data.</text>
</comment>
<comment type="similarity">
    <text evidence="1 5">Belongs to the carnitine/choline acetyltransferase family.</text>
</comment>
<keyword evidence="2 5" id="KW-0808">Transferase</keyword>
<dbReference type="PANTHER" id="PTHR22589">
    <property type="entry name" value="CARNITINE O-ACYLTRANSFERASE"/>
    <property type="match status" value="1"/>
</dbReference>